<comment type="caution">
    <text evidence="1">The sequence shown here is derived from an EMBL/GenBank/DDBJ whole genome shotgun (WGS) entry which is preliminary data.</text>
</comment>
<gene>
    <name evidence="1" type="ORF">PQU98_02225</name>
</gene>
<protein>
    <submittedName>
        <fullName evidence="1">Uncharacterized protein</fullName>
    </submittedName>
</protein>
<dbReference type="EMBL" id="JAQQKV010000001">
    <property type="protein sequence ID" value="MDC7674929.1"/>
    <property type="molecule type" value="Genomic_DNA"/>
</dbReference>
<evidence type="ECO:0000313" key="1">
    <source>
        <dbReference type="EMBL" id="MDC7674929.1"/>
    </source>
</evidence>
<keyword evidence="2" id="KW-1185">Reference proteome</keyword>
<proteinExistence type="predicted"/>
<accession>A0ABT5HF98</accession>
<name>A0ABT5HF98_9CAUL</name>
<dbReference type="Proteomes" id="UP001218579">
    <property type="component" value="Unassembled WGS sequence"/>
</dbReference>
<evidence type="ECO:0000313" key="2">
    <source>
        <dbReference type="Proteomes" id="UP001218579"/>
    </source>
</evidence>
<sequence>MALNFALFVSKRAQRIAAAFLVILLAQTIVASCTPEPVMPYAVRITVER</sequence>
<reference evidence="1 2" key="1">
    <citation type="submission" date="2023-01" db="EMBL/GenBank/DDBJ databases">
        <title>Novel species of the genus Asticcacaulis isolated from rivers.</title>
        <authorList>
            <person name="Lu H."/>
        </authorList>
    </citation>
    <scope>NUCLEOTIDE SEQUENCE [LARGE SCALE GENOMIC DNA]</scope>
    <source>
        <strain evidence="1 2">LKC15W</strain>
    </source>
</reference>
<organism evidence="1 2">
    <name type="scientific">Asticcacaulis machinosus</name>
    <dbReference type="NCBI Taxonomy" id="2984211"/>
    <lineage>
        <taxon>Bacteria</taxon>
        <taxon>Pseudomonadati</taxon>
        <taxon>Pseudomonadota</taxon>
        <taxon>Alphaproteobacteria</taxon>
        <taxon>Caulobacterales</taxon>
        <taxon>Caulobacteraceae</taxon>
        <taxon>Asticcacaulis</taxon>
    </lineage>
</organism>